<feature type="region of interest" description="Disordered" evidence="1">
    <location>
        <begin position="1288"/>
        <end position="1433"/>
    </location>
</feature>
<feature type="compositionally biased region" description="Low complexity" evidence="1">
    <location>
        <begin position="1327"/>
        <end position="1338"/>
    </location>
</feature>
<evidence type="ECO:0000256" key="1">
    <source>
        <dbReference type="SAM" id="MobiDB-lite"/>
    </source>
</evidence>
<reference evidence="3" key="1">
    <citation type="journal article" date="2013" name="Genome Biol.">
        <title>Draft genome of the mountain pine beetle, Dendroctonus ponderosae Hopkins, a major forest pest.</title>
        <authorList>
            <person name="Keeling C.I."/>
            <person name="Yuen M.M."/>
            <person name="Liao N.Y."/>
            <person name="Docking T.R."/>
            <person name="Chan S.K."/>
            <person name="Taylor G.A."/>
            <person name="Palmquist D.L."/>
            <person name="Jackman S.D."/>
            <person name="Nguyen A."/>
            <person name="Li M."/>
            <person name="Henderson H."/>
            <person name="Janes J.K."/>
            <person name="Zhao Y."/>
            <person name="Pandoh P."/>
            <person name="Moore R."/>
            <person name="Sperling F.A."/>
            <person name="Huber D.P."/>
            <person name="Birol I."/>
            <person name="Jones S.J."/>
            <person name="Bohlmann J."/>
        </authorList>
    </citation>
    <scope>NUCLEOTIDE SEQUENCE</scope>
</reference>
<keyword evidence="3" id="KW-1185">Reference proteome</keyword>
<sequence>MMADQSINEILVQIEAGKFSLAVKALKDKKLDKRIGLRFFHGASKACRILEAECDLDGIEKLCKLLVSYLDSLEGADVTNYLRSLYFIIRLICNRERFADIPRMKTILLPTFLSQGACKSGSESAEVYTSITNLIYNFVSRQGRAKPTVLDSCRLETLEILLQIRKTFNSLNELMDFASVCYKVLLVYKPRNDQVLAFYNILLQVVSSKFHNIPEYLSSIQVSLGPITSSILSDAVLNEQFSFAEQFLDNVESALGQSQEGFQIFKAITSLFPHPDGEMEKRVNKARKIIHDFKSSDKKLFYNLVYLLEAPIQNILLFYKKTGLHNWSEIRLLDVSQFIIDDILSYSMIYPNGCNCGCSVKKNYLGMLEISYTLTFLWDDYIMKIGNAGNDFVLYLAKIFNMLYSVMKKLKEAECQKWKYFYSCLSLNNWNIIVRLFNLNIDYVRRMLLNFLISAFDFDGIQPQFRKLSIYTKAFTIFCEMEVRQKNWLNAMGLCALHCLLYPEASNVIFNNFWIMLKVENKADLEILNQTLISILHSQKKKLGHILDFESLLTKSKEIEVLEYELVRYRKRWTNKISMLATLSHIIEIDDIPKLAEIFVNVYGDGQVQVHLDYLPALTRLKAMFETSLNVDPSSSTLKLALAGVHFYLFKLCCKKTVEKNRTEMEKSMKVQESAKKRKQVEVVPKDADDECDIVSAYSNLRLTKFMEVMQSLNTSLLMIEQLIPTELTPKEIATVAHLLTLIGFDYRLHGDSVKSLNAFHLLLKYSANIENFELCLLGISFLIESADVTEDYVKELIRKGDELAKDKANGGCSKTLATYHLCKSKAYLFDNPNFSYEAWKVADNICSAHEKEVGFPILRAQLHVLLHKLTRSCNFIEGHHYEAPMAYHLHCAHDIIVNYLKGKAFDSYEQGVLLDTIYELANIYSLMRLPRDSRSYAKPAVLLAQKTVLPLKCISFLLLLAHCDLATGNMDHYNVKLIGVDDILSLSQFKSSTLITKECTGGGKEEKVPDDVDECDYLMENLALDFPRFTKQCWPSSPALRVDSFEIPKFVSHVKGCLCFMCQSFVCQDLLLKRFHLILVANMYEQEDQLVEEYAVGFLNLYKKLARKFSGFKTDVSKLFPASLIPKFKDIFSECYFNVLYIYNVHMCSNTSTKSEALEMNNQLIQMLEPKKTQYVHLYHDAHLLTLNCRPSVEDEASKPVRPEAARSEASSVPILLTPPNKIAPISLMVNGIEQISPPKQKRTKCNLFNTKTQSTPSNAIATRILPSRKIKKSAAVKPLIAPKTIDIFTDDSPDAPSSTTSRKRVAKKPVIDVMKPDPTKKSLGSSQSPEPAQSSATGIRTRNQAKKQLKSAETATGLTTTRSTKSTEDRPKDKVVASRKTAESIPVEDNADDSSVIPASPEHDEYAKKKERLKQKLQYSAQKSSTSSTRK</sequence>
<evidence type="ECO:0000313" key="3">
    <source>
        <dbReference type="Proteomes" id="UP000019118"/>
    </source>
</evidence>
<organism evidence="2 3">
    <name type="scientific">Dendroctonus ponderosae</name>
    <name type="common">Mountain pine beetle</name>
    <dbReference type="NCBI Taxonomy" id="77166"/>
    <lineage>
        <taxon>Eukaryota</taxon>
        <taxon>Metazoa</taxon>
        <taxon>Ecdysozoa</taxon>
        <taxon>Arthropoda</taxon>
        <taxon>Hexapoda</taxon>
        <taxon>Insecta</taxon>
        <taxon>Pterygota</taxon>
        <taxon>Neoptera</taxon>
        <taxon>Endopterygota</taxon>
        <taxon>Coleoptera</taxon>
        <taxon>Polyphaga</taxon>
        <taxon>Cucujiformia</taxon>
        <taxon>Curculionidae</taxon>
        <taxon>Scolytinae</taxon>
        <taxon>Dendroctonus</taxon>
    </lineage>
</organism>
<feature type="compositionally biased region" description="Basic and acidic residues" evidence="1">
    <location>
        <begin position="1367"/>
        <end position="1384"/>
    </location>
</feature>
<dbReference type="Proteomes" id="UP000019118">
    <property type="component" value="Unassembled WGS sequence"/>
</dbReference>
<reference evidence="2" key="2">
    <citation type="submission" date="2024-08" db="UniProtKB">
        <authorList>
            <consortium name="EnsemblMetazoa"/>
        </authorList>
    </citation>
    <scope>IDENTIFICATION</scope>
</reference>
<name>A0AAR5QF92_DENPD</name>
<protein>
    <submittedName>
        <fullName evidence="2">Uncharacterized protein</fullName>
    </submittedName>
</protein>
<feature type="compositionally biased region" description="Polar residues" evidence="1">
    <location>
        <begin position="1419"/>
        <end position="1433"/>
    </location>
</feature>
<feature type="compositionally biased region" description="Low complexity" evidence="1">
    <location>
        <begin position="1353"/>
        <end position="1366"/>
    </location>
</feature>
<dbReference type="KEGG" id="dpa:109545562"/>
<evidence type="ECO:0000313" key="2">
    <source>
        <dbReference type="EnsemblMetazoa" id="XP_019771890.1"/>
    </source>
</evidence>
<accession>A0AAR5QF92</accession>
<dbReference type="EnsemblMetazoa" id="XM_019916331.1">
    <property type="protein sequence ID" value="XP_019771890.1"/>
    <property type="gene ID" value="LOC109545562"/>
</dbReference>
<dbReference type="EnsemblMetazoa" id="XM_019916332.1">
    <property type="protein sequence ID" value="XP_019771891.1"/>
    <property type="gene ID" value="LOC109545562"/>
</dbReference>
<proteinExistence type="predicted"/>
<dbReference type="GeneID" id="109545562"/>